<evidence type="ECO:0000313" key="3">
    <source>
        <dbReference type="EMBL" id="GIG20690.1"/>
    </source>
</evidence>
<evidence type="ECO:0000313" key="4">
    <source>
        <dbReference type="Proteomes" id="UP000632740"/>
    </source>
</evidence>
<accession>A0A919TYK2</accession>
<dbReference type="SUPFAM" id="SSF75011">
    <property type="entry name" value="3-carboxy-cis,cis-mucoante lactonizing enzyme"/>
    <property type="match status" value="1"/>
</dbReference>
<dbReference type="EMBL" id="BONK01000004">
    <property type="protein sequence ID" value="GIG20690.1"/>
    <property type="molecule type" value="Genomic_DNA"/>
</dbReference>
<feature type="compositionally biased region" description="Low complexity" evidence="1">
    <location>
        <begin position="74"/>
        <end position="85"/>
    </location>
</feature>
<organism evidence="3 4">
    <name type="scientific">Cellulomonas chitinilytica</name>
    <dbReference type="NCBI Taxonomy" id="398759"/>
    <lineage>
        <taxon>Bacteria</taxon>
        <taxon>Bacillati</taxon>
        <taxon>Actinomycetota</taxon>
        <taxon>Actinomycetes</taxon>
        <taxon>Micrococcales</taxon>
        <taxon>Cellulomonadaceae</taxon>
        <taxon>Cellulomonas</taxon>
    </lineage>
</organism>
<feature type="region of interest" description="Disordered" evidence="1">
    <location>
        <begin position="70"/>
        <end position="97"/>
    </location>
</feature>
<evidence type="ECO:0000256" key="1">
    <source>
        <dbReference type="SAM" id="MobiDB-lite"/>
    </source>
</evidence>
<reference evidence="3" key="1">
    <citation type="submission" date="2021-01" db="EMBL/GenBank/DDBJ databases">
        <title>Whole genome shotgun sequence of Cellulomonas chitinilytica NBRC 110799.</title>
        <authorList>
            <person name="Komaki H."/>
            <person name="Tamura T."/>
        </authorList>
    </citation>
    <scope>NUCLEOTIDE SEQUENCE</scope>
    <source>
        <strain evidence="3">NBRC 110799</strain>
    </source>
</reference>
<proteinExistence type="predicted"/>
<evidence type="ECO:0000256" key="2">
    <source>
        <dbReference type="SAM" id="Phobius"/>
    </source>
</evidence>
<keyword evidence="2" id="KW-1133">Transmembrane helix</keyword>
<dbReference type="RefSeq" id="WP_203750489.1">
    <property type="nucleotide sequence ID" value="NZ_BONK01000004.1"/>
</dbReference>
<dbReference type="AlphaFoldDB" id="A0A919TYK2"/>
<protein>
    <submittedName>
        <fullName evidence="3">Uncharacterized protein</fullName>
    </submittedName>
</protein>
<gene>
    <name evidence="3" type="ORF">Cch01nite_14140</name>
</gene>
<keyword evidence="4" id="KW-1185">Reference proteome</keyword>
<dbReference type="Proteomes" id="UP000632740">
    <property type="component" value="Unassembled WGS sequence"/>
</dbReference>
<comment type="caution">
    <text evidence="3">The sequence shown here is derived from an EMBL/GenBank/DDBJ whole genome shotgun (WGS) entry which is preliminary data.</text>
</comment>
<name>A0A919TYK2_9CELL</name>
<keyword evidence="2" id="KW-0472">Membrane</keyword>
<feature type="transmembrane region" description="Helical" evidence="2">
    <location>
        <begin position="46"/>
        <end position="67"/>
    </location>
</feature>
<keyword evidence="2" id="KW-0812">Transmembrane</keyword>
<sequence length="486" mass="50756">MTRDLIDLMHANVEARERSIAGIQPADGTLAVTARRVRRKRAVRRTLQSGGVAALAVVLGGASWFGLRGHEEPAPALTPTSSPTPSATPSPTPSATAAPVVLDEIPGLPPTQALPPGLLERTTPGWVLTIHRPEVPWDGRGLQPGPVRHTVVLVSPTGDRYRVVDLPLDRSVTVLHWDAGSTTAVVTIFGTGGLAEGSEARAELDLTTGTLTPTPVDLGEYAGGPHYVGLAADGAELWSTATSTDAYTADVYRRTDDGTLELVGGMGMLAVLDAEGKWLATDDGLDGGFAILDVVHGGRTELDFGVPGRSCDVVGWAEARSLLALCADADPEGMDYPPRRNATLYRVDVSGASTRTTELQRFPDDEPYPAMWRGSSLGDGRVAFEMVSRGGDACLAGTSLWDGARVVPLQDGGDTMFSTAAVGGVVFVAAQPSCQEAGRTDLTAYDLASGSSVVLAPEPAPTVDVPEWAIGLETWAVAGEHGGAHY</sequence>